<dbReference type="InterPro" id="IPR051833">
    <property type="entry name" value="TC-DDR_regulator"/>
</dbReference>
<feature type="compositionally biased region" description="Basic and acidic residues" evidence="4">
    <location>
        <begin position="81"/>
        <end position="90"/>
    </location>
</feature>
<feature type="compositionally biased region" description="Low complexity" evidence="4">
    <location>
        <begin position="558"/>
        <end position="572"/>
    </location>
</feature>
<comment type="subcellular location">
    <subcellularLocation>
        <location evidence="1">Cytoplasm</location>
    </subcellularLocation>
</comment>
<evidence type="ECO:0000256" key="4">
    <source>
        <dbReference type="SAM" id="MobiDB-lite"/>
    </source>
</evidence>
<keyword evidence="3" id="KW-0597">Phosphoprotein</keyword>
<sequence length="979" mass="107434">MGGKSELANQVVPTPTQEQLRIAQITQDSATFDGEKVAFQKMVRQVMEAARCNQNTAEIALFDSSNNVEDAILAIIEREDEQERWTESKNRKTKKNDSVSAHVEEKENFVERRGQGFRGRGRGRSERPDRTDRQDRFENQNRQDRFESQPRQDGTDRPERAERSERFDRGDRGNRSGRGRGASGGTTRGGRGGRGGSTRPPRRDDRNRDEAGDGGFSAPISMWDNNMQNNKEEDASNGDNEELNWSNTPLVFSRREPQTHHQQQPVQSYSSAPKQPEPGKPMSFAAAAAMRKKVEIIQPASQAPGPIEPPQRSYEKECQPSPSVSPQKPYQQSSIFGNSGSSYGKDLSLDGPLHSSDTLSISRGSANDSASHQIGGLTFTNRSHAQQQSQAYQTENLTNQLKNDLGISISAPSSGANTTSTVANLLSSFQSSSVDAKPPQQQQSRFAPTPQASFNNTVEFVTGGDVGGAVTDYQFGFYADSSPTSRENDVDNYKQVANSFLSSANTQTEISPKRLEIDHALSKLNHIDVSPAKSTAPSSTTQPGSYAAASHQTNGHPQQQAQTQQLQQQQQQDPLNKLRQGSGLSYANTSTLSYPPGTTTNKTQAQSHHILTISHPDSTQRQSQTQQQQQQPLQPNTTSTQSQSYQSSQSVAQQQQQQQQQHAQQQAQQQQHHHQQVQQSPAQHQQTQAQQLNQQPLYPQAQNFAAYSNPYMNSYMNMNLYSPVTAGMRTDDAGMAAAFLSYPFMNQMDIASLTAMLPPAMASATASTAQAPPPTMQSHLQHQQHSQQQHRSDQHYDMPKTYSNQNLGAVTMANTANLAQNQQRTTMDNSNSSAVPPPPGFTGPPSNIPAATALFQPNLSSLFQMPGSYAPNLSFPLMFPGSTPQHKLPATMFPQQTLDDSMNINDMRMNTAQKIYGQGQQQDKYGVPNGGSKDRGLNMGGAQPTPPPQLSGNYAPAYGGAGGMQNMGLHKKNPYHWNA</sequence>
<feature type="compositionally biased region" description="Basic and acidic residues" evidence="4">
    <location>
        <begin position="201"/>
        <end position="211"/>
    </location>
</feature>
<dbReference type="PANTHER" id="PTHR16308:SF13">
    <property type="entry name" value="PROTEIN LINGERER"/>
    <property type="match status" value="1"/>
</dbReference>
<feature type="compositionally biased region" description="Polar residues" evidence="4">
    <location>
        <begin position="260"/>
        <end position="273"/>
    </location>
</feature>
<dbReference type="WBParaSite" id="ACRNAN_scaffold1745.g18268.t1">
    <property type="protein sequence ID" value="ACRNAN_scaffold1745.g18268.t1"/>
    <property type="gene ID" value="ACRNAN_scaffold1745.g18268"/>
</dbReference>
<evidence type="ECO:0000313" key="5">
    <source>
        <dbReference type="Proteomes" id="UP000887540"/>
    </source>
</evidence>
<keyword evidence="5" id="KW-1185">Reference proteome</keyword>
<proteinExistence type="predicted"/>
<dbReference type="InterPro" id="IPR009060">
    <property type="entry name" value="UBA-like_sf"/>
</dbReference>
<reference evidence="6" key="1">
    <citation type="submission" date="2022-11" db="UniProtKB">
        <authorList>
            <consortium name="WormBaseParasite"/>
        </authorList>
    </citation>
    <scope>IDENTIFICATION</scope>
</reference>
<feature type="compositionally biased region" description="Polar residues" evidence="4">
    <location>
        <begin position="320"/>
        <end position="342"/>
    </location>
</feature>
<dbReference type="GO" id="GO:0005737">
    <property type="term" value="C:cytoplasm"/>
    <property type="evidence" value="ECO:0007669"/>
    <property type="project" value="UniProtKB-SubCell"/>
</dbReference>
<feature type="compositionally biased region" description="Low complexity" evidence="4">
    <location>
        <begin position="530"/>
        <end position="541"/>
    </location>
</feature>
<accession>A0A914D1K7</accession>
<protein>
    <submittedName>
        <fullName evidence="6">Uncharacterized protein</fullName>
    </submittedName>
</protein>
<organism evidence="5 6">
    <name type="scientific">Acrobeloides nanus</name>
    <dbReference type="NCBI Taxonomy" id="290746"/>
    <lineage>
        <taxon>Eukaryota</taxon>
        <taxon>Metazoa</taxon>
        <taxon>Ecdysozoa</taxon>
        <taxon>Nematoda</taxon>
        <taxon>Chromadorea</taxon>
        <taxon>Rhabditida</taxon>
        <taxon>Tylenchina</taxon>
        <taxon>Cephalobomorpha</taxon>
        <taxon>Cephaloboidea</taxon>
        <taxon>Cephalobidae</taxon>
        <taxon>Acrobeloides</taxon>
    </lineage>
</organism>
<feature type="region of interest" description="Disordered" evidence="4">
    <location>
        <begin position="918"/>
        <end position="954"/>
    </location>
</feature>
<feature type="compositionally biased region" description="Gly residues" evidence="4">
    <location>
        <begin position="179"/>
        <end position="196"/>
    </location>
</feature>
<feature type="compositionally biased region" description="Polar residues" evidence="4">
    <location>
        <begin position="582"/>
        <end position="621"/>
    </location>
</feature>
<name>A0A914D1K7_9BILA</name>
<feature type="region of interest" description="Disordered" evidence="4">
    <location>
        <begin position="764"/>
        <end position="802"/>
    </location>
</feature>
<feature type="region of interest" description="Disordered" evidence="4">
    <location>
        <begin position="300"/>
        <end position="374"/>
    </location>
</feature>
<dbReference type="GO" id="GO:0005634">
    <property type="term" value="C:nucleus"/>
    <property type="evidence" value="ECO:0007669"/>
    <property type="project" value="TreeGrafter"/>
</dbReference>
<feature type="region of interest" description="Disordered" evidence="4">
    <location>
        <begin position="822"/>
        <end position="849"/>
    </location>
</feature>
<feature type="region of interest" description="Disordered" evidence="4">
    <location>
        <begin position="432"/>
        <end position="451"/>
    </location>
</feature>
<feature type="region of interest" description="Disordered" evidence="4">
    <location>
        <begin position="529"/>
        <end position="692"/>
    </location>
</feature>
<keyword evidence="2" id="KW-0963">Cytoplasm</keyword>
<feature type="compositionally biased region" description="Low complexity" evidence="4">
    <location>
        <begin position="622"/>
        <end position="692"/>
    </location>
</feature>
<feature type="region of interest" description="Disordered" evidence="4">
    <location>
        <begin position="81"/>
        <end position="281"/>
    </location>
</feature>
<dbReference type="PANTHER" id="PTHR16308">
    <property type="entry name" value="UBIQUITIN ASSOCIATED PROTEIN 2-LIKE/LINGERER"/>
    <property type="match status" value="1"/>
</dbReference>
<feature type="compositionally biased region" description="Low complexity" evidence="4">
    <location>
        <begin position="764"/>
        <end position="789"/>
    </location>
</feature>
<dbReference type="AlphaFoldDB" id="A0A914D1K7"/>
<feature type="compositionally biased region" description="Basic and acidic residues" evidence="4">
    <location>
        <begin position="102"/>
        <end position="114"/>
    </location>
</feature>
<evidence type="ECO:0000313" key="6">
    <source>
        <dbReference type="WBParaSite" id="ACRNAN_scaffold1745.g18268.t1"/>
    </source>
</evidence>
<feature type="compositionally biased region" description="Basic and acidic residues" evidence="4">
    <location>
        <begin position="123"/>
        <end position="174"/>
    </location>
</feature>
<dbReference type="Proteomes" id="UP000887540">
    <property type="component" value="Unplaced"/>
</dbReference>
<evidence type="ECO:0000256" key="3">
    <source>
        <dbReference type="ARBA" id="ARBA00022553"/>
    </source>
</evidence>
<evidence type="ECO:0000256" key="1">
    <source>
        <dbReference type="ARBA" id="ARBA00004496"/>
    </source>
</evidence>
<feature type="compositionally biased region" description="Polar residues" evidence="4">
    <location>
        <begin position="355"/>
        <end position="374"/>
    </location>
</feature>
<evidence type="ECO:0000256" key="2">
    <source>
        <dbReference type="ARBA" id="ARBA00022490"/>
    </source>
</evidence>
<dbReference type="Gene3D" id="1.10.8.10">
    <property type="entry name" value="DNA helicase RuvA subunit, C-terminal domain"/>
    <property type="match status" value="1"/>
</dbReference>
<dbReference type="SUPFAM" id="SSF46934">
    <property type="entry name" value="UBA-like"/>
    <property type="match status" value="1"/>
</dbReference>
<feature type="compositionally biased region" description="Polar residues" evidence="4">
    <location>
        <begin position="822"/>
        <end position="834"/>
    </location>
</feature>